<dbReference type="EMBL" id="JACRTA010000003">
    <property type="protein sequence ID" value="MBC8569081.1"/>
    <property type="molecule type" value="Genomic_DNA"/>
</dbReference>
<evidence type="ECO:0000313" key="3">
    <source>
        <dbReference type="Proteomes" id="UP000610862"/>
    </source>
</evidence>
<evidence type="ECO:0000313" key="2">
    <source>
        <dbReference type="EMBL" id="MBC8569081.1"/>
    </source>
</evidence>
<protein>
    <submittedName>
        <fullName evidence="2">Asp23/Gls24 family envelope stress response protein</fullName>
    </submittedName>
</protein>
<dbReference type="InterPro" id="IPR005531">
    <property type="entry name" value="Asp23"/>
</dbReference>
<reference evidence="2" key="1">
    <citation type="submission" date="2020-08" db="EMBL/GenBank/DDBJ databases">
        <title>Genome public.</title>
        <authorList>
            <person name="Liu C."/>
            <person name="Sun Q."/>
        </authorList>
    </citation>
    <scope>NUCLEOTIDE SEQUENCE</scope>
    <source>
        <strain evidence="2">NSJ-24</strain>
    </source>
</reference>
<organism evidence="2 3">
    <name type="scientific">Lentihominibacter hominis</name>
    <dbReference type="NCBI Taxonomy" id="2763645"/>
    <lineage>
        <taxon>Bacteria</taxon>
        <taxon>Bacillati</taxon>
        <taxon>Bacillota</taxon>
        <taxon>Clostridia</taxon>
        <taxon>Peptostreptococcales</taxon>
        <taxon>Anaerovoracaceae</taxon>
        <taxon>Lentihominibacter</taxon>
    </lineage>
</organism>
<dbReference type="AlphaFoldDB" id="A0A926EBS7"/>
<dbReference type="Proteomes" id="UP000610862">
    <property type="component" value="Unassembled WGS sequence"/>
</dbReference>
<name>A0A926EBS7_9FIRM</name>
<keyword evidence="3" id="KW-1185">Reference proteome</keyword>
<sequence length="133" mass="15039">MLNIKTQLGNINFSQNIINKIVTECVKNVGDRVILLNYKGKYMNVVPGLASKMNLYDEEAGCIHADETDQGIRINVYIAVRFGVSIKKVTREIINSIYENFEKFMGEKPARVTVTVTGTFSKNIAKRHIEVSR</sequence>
<evidence type="ECO:0000256" key="1">
    <source>
        <dbReference type="ARBA" id="ARBA00005721"/>
    </source>
</evidence>
<gene>
    <name evidence="2" type="ORF">H8692_09965</name>
</gene>
<proteinExistence type="inferred from homology"/>
<accession>A0A926EBS7</accession>
<comment type="caution">
    <text evidence="2">The sequence shown here is derived from an EMBL/GenBank/DDBJ whole genome shotgun (WGS) entry which is preliminary data.</text>
</comment>
<comment type="similarity">
    <text evidence="1">Belongs to the asp23 family.</text>
</comment>
<dbReference type="Pfam" id="PF03780">
    <property type="entry name" value="Asp23"/>
    <property type="match status" value="1"/>
</dbReference>
<dbReference type="RefSeq" id="WP_177270723.1">
    <property type="nucleotide sequence ID" value="NZ_JACRTA010000003.1"/>
</dbReference>